<protein>
    <submittedName>
        <fullName evidence="1">Uncharacterized protein</fullName>
    </submittedName>
</protein>
<proteinExistence type="predicted"/>
<reference evidence="1" key="1">
    <citation type="submission" date="2014-11" db="EMBL/GenBank/DDBJ databases">
        <authorList>
            <person name="Amaro Gonzalez C."/>
        </authorList>
    </citation>
    <scope>NUCLEOTIDE SEQUENCE</scope>
</reference>
<reference evidence="1" key="2">
    <citation type="journal article" date="2015" name="Fish Shellfish Immunol.">
        <title>Early steps in the European eel (Anguilla anguilla)-Vibrio vulnificus interaction in the gills: Role of the RtxA13 toxin.</title>
        <authorList>
            <person name="Callol A."/>
            <person name="Pajuelo D."/>
            <person name="Ebbesson L."/>
            <person name="Teles M."/>
            <person name="MacKenzie S."/>
            <person name="Amaro C."/>
        </authorList>
    </citation>
    <scope>NUCLEOTIDE SEQUENCE</scope>
</reference>
<organism evidence="1">
    <name type="scientific">Anguilla anguilla</name>
    <name type="common">European freshwater eel</name>
    <name type="synonym">Muraena anguilla</name>
    <dbReference type="NCBI Taxonomy" id="7936"/>
    <lineage>
        <taxon>Eukaryota</taxon>
        <taxon>Metazoa</taxon>
        <taxon>Chordata</taxon>
        <taxon>Craniata</taxon>
        <taxon>Vertebrata</taxon>
        <taxon>Euteleostomi</taxon>
        <taxon>Actinopterygii</taxon>
        <taxon>Neopterygii</taxon>
        <taxon>Teleostei</taxon>
        <taxon>Anguilliformes</taxon>
        <taxon>Anguillidae</taxon>
        <taxon>Anguilla</taxon>
    </lineage>
</organism>
<sequence>MIVVCSHWLVKSIFSGVCRQVHLTCSASEWM</sequence>
<name>A0A0E9V5W2_ANGAN</name>
<accession>A0A0E9V5W2</accession>
<dbReference type="EMBL" id="GBXM01035929">
    <property type="protein sequence ID" value="JAH72648.1"/>
    <property type="molecule type" value="Transcribed_RNA"/>
</dbReference>
<dbReference type="AlphaFoldDB" id="A0A0E9V5W2"/>
<evidence type="ECO:0000313" key="1">
    <source>
        <dbReference type="EMBL" id="JAH72648.1"/>
    </source>
</evidence>